<evidence type="ECO:0000313" key="4">
    <source>
        <dbReference type="EMBL" id="MCO6046074.1"/>
    </source>
</evidence>
<comment type="caution">
    <text evidence="4">The sequence shown here is derived from an EMBL/GenBank/DDBJ whole genome shotgun (WGS) entry which is preliminary data.</text>
</comment>
<dbReference type="RefSeq" id="WP_252854187.1">
    <property type="nucleotide sequence ID" value="NZ_JAMXLR010000065.1"/>
</dbReference>
<protein>
    <submittedName>
        <fullName evidence="4">DUF1080 domain-containing protein</fullName>
    </submittedName>
</protein>
<reference evidence="4" key="1">
    <citation type="submission" date="2022-06" db="EMBL/GenBank/DDBJ databases">
        <title>Aeoliella straminimaris, a novel planctomycete from sediments.</title>
        <authorList>
            <person name="Vitorino I.R."/>
            <person name="Lage O.M."/>
        </authorList>
    </citation>
    <scope>NUCLEOTIDE SEQUENCE</scope>
    <source>
        <strain evidence="4">ICT_H6.2</strain>
    </source>
</reference>
<proteinExistence type="predicted"/>
<evidence type="ECO:0000313" key="5">
    <source>
        <dbReference type="Proteomes" id="UP001155241"/>
    </source>
</evidence>
<dbReference type="Pfam" id="PF06439">
    <property type="entry name" value="3keto-disac_hyd"/>
    <property type="match status" value="1"/>
</dbReference>
<feature type="signal peptide" evidence="2">
    <location>
        <begin position="1"/>
        <end position="22"/>
    </location>
</feature>
<dbReference type="Gene3D" id="2.60.120.560">
    <property type="entry name" value="Exo-inulinase, domain 1"/>
    <property type="match status" value="1"/>
</dbReference>
<feature type="region of interest" description="Disordered" evidence="1">
    <location>
        <begin position="243"/>
        <end position="282"/>
    </location>
</feature>
<dbReference type="EMBL" id="JAMXLR010000065">
    <property type="protein sequence ID" value="MCO6046074.1"/>
    <property type="molecule type" value="Genomic_DNA"/>
</dbReference>
<dbReference type="AlphaFoldDB" id="A0A9X2FCJ8"/>
<evidence type="ECO:0000259" key="3">
    <source>
        <dbReference type="Pfam" id="PF06439"/>
    </source>
</evidence>
<accession>A0A9X2FCJ8</accession>
<name>A0A9X2FCJ8_9BACT</name>
<evidence type="ECO:0000256" key="1">
    <source>
        <dbReference type="SAM" id="MobiDB-lite"/>
    </source>
</evidence>
<gene>
    <name evidence="4" type="ORF">NG895_19410</name>
</gene>
<feature type="compositionally biased region" description="Polar residues" evidence="1">
    <location>
        <begin position="258"/>
        <end position="268"/>
    </location>
</feature>
<feature type="domain" description="3-keto-alpha-glucoside-1,2-lyase/3-keto-2-hydroxy-glucal hydratase" evidence="3">
    <location>
        <begin position="50"/>
        <end position="236"/>
    </location>
</feature>
<sequence>MCKLSLSVCGLLLAVLVLPAVAEEYQNGIAWDEPAKITPGEKDSDPPSDAVVLFDGSNLDAWNNGDKWEIEDGVATVRGGGISTKQQFGDCQLHIEWSSPNPPKGSGQGCGNSGVFLMERYEVQVLDSYSTETYRDGQAGAIYKQKPPAVNATRKPGEWNSYDIFWTAPRFDESGELVSPAYITVVHNGVLIHNHLAVKGNTFYHAPPSYTAHGPKGRISLQDHGNPVRYRNIWVREYQPAHGEQARDPYIQDGDKQTPIQSTSTESKASGLVATGGSNKRK</sequence>
<organism evidence="4 5">
    <name type="scientific">Aeoliella straminimaris</name>
    <dbReference type="NCBI Taxonomy" id="2954799"/>
    <lineage>
        <taxon>Bacteria</taxon>
        <taxon>Pseudomonadati</taxon>
        <taxon>Planctomycetota</taxon>
        <taxon>Planctomycetia</taxon>
        <taxon>Pirellulales</taxon>
        <taxon>Lacipirellulaceae</taxon>
        <taxon>Aeoliella</taxon>
    </lineage>
</organism>
<keyword evidence="2" id="KW-0732">Signal</keyword>
<dbReference type="Proteomes" id="UP001155241">
    <property type="component" value="Unassembled WGS sequence"/>
</dbReference>
<dbReference type="InterPro" id="IPR010496">
    <property type="entry name" value="AL/BT2_dom"/>
</dbReference>
<evidence type="ECO:0000256" key="2">
    <source>
        <dbReference type="SAM" id="SignalP"/>
    </source>
</evidence>
<feature type="chain" id="PRO_5040921743" evidence="2">
    <location>
        <begin position="23"/>
        <end position="282"/>
    </location>
</feature>
<keyword evidence="5" id="KW-1185">Reference proteome</keyword>
<dbReference type="GO" id="GO:0016787">
    <property type="term" value="F:hydrolase activity"/>
    <property type="evidence" value="ECO:0007669"/>
    <property type="project" value="InterPro"/>
</dbReference>